<dbReference type="GO" id="GO:0016020">
    <property type="term" value="C:membrane"/>
    <property type="evidence" value="ECO:0007669"/>
    <property type="project" value="UniProtKB-SubCell"/>
</dbReference>
<feature type="transmembrane region" description="Helical" evidence="6">
    <location>
        <begin position="175"/>
        <end position="199"/>
    </location>
</feature>
<feature type="transmembrane region" description="Helical" evidence="6">
    <location>
        <begin position="96"/>
        <end position="116"/>
    </location>
</feature>
<dbReference type="PANTHER" id="PTHR32322:SF2">
    <property type="entry name" value="EAMA DOMAIN-CONTAINING PROTEIN"/>
    <property type="match status" value="1"/>
</dbReference>
<dbReference type="Proteomes" id="UP000319502">
    <property type="component" value="Unassembled WGS sequence"/>
</dbReference>
<dbReference type="InterPro" id="IPR050638">
    <property type="entry name" value="AA-Vitamin_Transporters"/>
</dbReference>
<comment type="similarity">
    <text evidence="2">Belongs to the EamA transporter family.</text>
</comment>
<proteinExistence type="inferred from homology"/>
<feature type="domain" description="EamA" evidence="7">
    <location>
        <begin position="150"/>
        <end position="282"/>
    </location>
</feature>
<name>A0A557QZ77_9RHOO</name>
<evidence type="ECO:0000313" key="8">
    <source>
        <dbReference type="EMBL" id="TVO58210.1"/>
    </source>
</evidence>
<evidence type="ECO:0000256" key="3">
    <source>
        <dbReference type="ARBA" id="ARBA00022692"/>
    </source>
</evidence>
<dbReference type="RefSeq" id="WP_144308685.1">
    <property type="nucleotide sequence ID" value="NZ_VMNK01000004.1"/>
</dbReference>
<sequence>MKTTQSQSQWRDAVLTALAPIIWGTTYIVTTEWLPPDRPFTAALLRALPAGLLLVLWCRRLPAVGFWGRLLVLSALNIAVFQALLFVAAYRLPGGLAAVVGAIQPLLVMALAWAVDQQRPVRLAVWASVAGVLGMAALLLSPDAVWSPVGIAAALAGAACMAAGTFLARRWRPELPVLAFTGWQLLLGGVMLAPVAWAIDPPLPTLSAANLAGYAYLAVFGALVSYALWFRGVARLSPVAASSLGLLSPLTAVLVGWALLDESMRGLSLVGLVVVLGSVLVVQRAMAAPGGVPRPVRYPSSAPAKA</sequence>
<feature type="transmembrane region" description="Helical" evidence="6">
    <location>
        <begin position="123"/>
        <end position="140"/>
    </location>
</feature>
<dbReference type="OrthoDB" id="5430053at2"/>
<feature type="transmembrane region" description="Helical" evidence="6">
    <location>
        <begin position="70"/>
        <end position="90"/>
    </location>
</feature>
<evidence type="ECO:0000256" key="1">
    <source>
        <dbReference type="ARBA" id="ARBA00004141"/>
    </source>
</evidence>
<feature type="transmembrane region" description="Helical" evidence="6">
    <location>
        <begin position="211"/>
        <end position="229"/>
    </location>
</feature>
<feature type="domain" description="EamA" evidence="7">
    <location>
        <begin position="14"/>
        <end position="138"/>
    </location>
</feature>
<protein>
    <submittedName>
        <fullName evidence="8">EamA family transporter</fullName>
    </submittedName>
</protein>
<dbReference type="Pfam" id="PF00892">
    <property type="entry name" value="EamA"/>
    <property type="match status" value="2"/>
</dbReference>
<dbReference type="AlphaFoldDB" id="A0A557QZ77"/>
<gene>
    <name evidence="8" type="ORF">FHP91_05705</name>
</gene>
<feature type="transmembrane region" description="Helical" evidence="6">
    <location>
        <begin position="40"/>
        <end position="58"/>
    </location>
</feature>
<evidence type="ECO:0000259" key="7">
    <source>
        <dbReference type="Pfam" id="PF00892"/>
    </source>
</evidence>
<dbReference type="SUPFAM" id="SSF103481">
    <property type="entry name" value="Multidrug resistance efflux transporter EmrE"/>
    <property type="match status" value="2"/>
</dbReference>
<dbReference type="PANTHER" id="PTHR32322">
    <property type="entry name" value="INNER MEMBRANE TRANSPORTER"/>
    <property type="match status" value="1"/>
</dbReference>
<dbReference type="InterPro" id="IPR037185">
    <property type="entry name" value="EmrE-like"/>
</dbReference>
<evidence type="ECO:0000256" key="5">
    <source>
        <dbReference type="ARBA" id="ARBA00023136"/>
    </source>
</evidence>
<feature type="transmembrane region" description="Helical" evidence="6">
    <location>
        <begin position="266"/>
        <end position="287"/>
    </location>
</feature>
<organism evidence="8 9">
    <name type="scientific">Denitromonas halophila</name>
    <dbReference type="NCBI Taxonomy" id="1629404"/>
    <lineage>
        <taxon>Bacteria</taxon>
        <taxon>Pseudomonadati</taxon>
        <taxon>Pseudomonadota</taxon>
        <taxon>Betaproteobacteria</taxon>
        <taxon>Rhodocyclales</taxon>
        <taxon>Zoogloeaceae</taxon>
        <taxon>Denitromonas</taxon>
    </lineage>
</organism>
<keyword evidence="5 6" id="KW-0472">Membrane</keyword>
<feature type="transmembrane region" description="Helical" evidence="6">
    <location>
        <begin position="12"/>
        <end position="34"/>
    </location>
</feature>
<feature type="transmembrane region" description="Helical" evidence="6">
    <location>
        <begin position="241"/>
        <end position="260"/>
    </location>
</feature>
<evidence type="ECO:0000256" key="2">
    <source>
        <dbReference type="ARBA" id="ARBA00007362"/>
    </source>
</evidence>
<evidence type="ECO:0000313" key="9">
    <source>
        <dbReference type="Proteomes" id="UP000319502"/>
    </source>
</evidence>
<keyword evidence="3 6" id="KW-0812">Transmembrane</keyword>
<evidence type="ECO:0000256" key="4">
    <source>
        <dbReference type="ARBA" id="ARBA00022989"/>
    </source>
</evidence>
<dbReference type="InterPro" id="IPR000620">
    <property type="entry name" value="EamA_dom"/>
</dbReference>
<feature type="transmembrane region" description="Helical" evidence="6">
    <location>
        <begin position="146"/>
        <end position="168"/>
    </location>
</feature>
<evidence type="ECO:0000256" key="6">
    <source>
        <dbReference type="SAM" id="Phobius"/>
    </source>
</evidence>
<comment type="subcellular location">
    <subcellularLocation>
        <location evidence="1">Membrane</location>
        <topology evidence="1">Multi-pass membrane protein</topology>
    </subcellularLocation>
</comment>
<keyword evidence="9" id="KW-1185">Reference proteome</keyword>
<accession>A0A557QZ77</accession>
<reference evidence="8 9" key="1">
    <citation type="submission" date="2019-07" db="EMBL/GenBank/DDBJ databases">
        <title>The pathways for chlorine oxyanion respiration interact through the shared metabolite chlorate.</title>
        <authorList>
            <person name="Barnum T.P."/>
            <person name="Cheng Y."/>
            <person name="Hill K.A."/>
            <person name="Lucas L.N."/>
            <person name="Carlson H.K."/>
            <person name="Coates J.D."/>
        </authorList>
    </citation>
    <scope>NUCLEOTIDE SEQUENCE [LARGE SCALE GENOMIC DNA]</scope>
    <source>
        <strain evidence="8 9">SFB-3</strain>
    </source>
</reference>
<dbReference type="EMBL" id="VMNK01000004">
    <property type="protein sequence ID" value="TVO58210.1"/>
    <property type="molecule type" value="Genomic_DNA"/>
</dbReference>
<keyword evidence="4 6" id="KW-1133">Transmembrane helix</keyword>
<comment type="caution">
    <text evidence="8">The sequence shown here is derived from an EMBL/GenBank/DDBJ whole genome shotgun (WGS) entry which is preliminary data.</text>
</comment>